<protein>
    <submittedName>
        <fullName evidence="3">Uncharacterized protein</fullName>
    </submittedName>
</protein>
<sequence>MVSTMTITPSDGATVTAFIPMTTTETTALTPGSSSSAEALNAVPSVPLSDSLLPTPAPVAEPGREPAPLALSNTTESPTSFPTLVPAPSPSPGQDVNPSAGQNSTVEAPQGMDPMAERVMISVGSIAVFAMIGCVGWYVWRAMNKSKKNGGTRTDAFRKMIPRNMLPQRLVASIPFFKQTGWENLDDAPAGKSAESSKSGKTPPPSYHEKAKGPKSLPLGGFYGHEKAYPYHPDQQEQQPPQGASQEKPQLSRIRSLVAAEAPTLPPSSPRPLSSHPIAVSVITDNAPPIPPSLISHSPQDSFSSTSAAQFGTISTDPTSTLRSKMGPVYYNQSEFARTPSRAHDPQRRQVNRASEISSLSSGFGDGDIIVAPQPTAPAYPRTASSRYSSRFSWMSQDPSKRDTIYTQTSEDMPPRFRTVNSWVDQQTGRIKRAQRREETSTAPPVPQLPGQTGIPGIHNPPNEQGYDMMMDDEKPRRVEDMR</sequence>
<keyword evidence="2" id="KW-1133">Transmembrane helix</keyword>
<dbReference type="Proteomes" id="UP001172102">
    <property type="component" value="Unassembled WGS sequence"/>
</dbReference>
<accession>A0AA40DQ16</accession>
<feature type="transmembrane region" description="Helical" evidence="2">
    <location>
        <begin position="119"/>
        <end position="140"/>
    </location>
</feature>
<feature type="compositionally biased region" description="Low complexity" evidence="1">
    <location>
        <begin position="190"/>
        <end position="201"/>
    </location>
</feature>
<organism evidence="3 4">
    <name type="scientific">Lasiosphaeris hirsuta</name>
    <dbReference type="NCBI Taxonomy" id="260670"/>
    <lineage>
        <taxon>Eukaryota</taxon>
        <taxon>Fungi</taxon>
        <taxon>Dikarya</taxon>
        <taxon>Ascomycota</taxon>
        <taxon>Pezizomycotina</taxon>
        <taxon>Sordariomycetes</taxon>
        <taxon>Sordariomycetidae</taxon>
        <taxon>Sordariales</taxon>
        <taxon>Lasiosphaeriaceae</taxon>
        <taxon>Lasiosphaeris</taxon>
    </lineage>
</organism>
<keyword evidence="2" id="KW-0812">Transmembrane</keyword>
<feature type="compositionally biased region" description="Polar residues" evidence="1">
    <location>
        <begin position="71"/>
        <end position="82"/>
    </location>
</feature>
<comment type="caution">
    <text evidence="3">The sequence shown here is derived from an EMBL/GenBank/DDBJ whole genome shotgun (WGS) entry which is preliminary data.</text>
</comment>
<evidence type="ECO:0000256" key="1">
    <source>
        <dbReference type="SAM" id="MobiDB-lite"/>
    </source>
</evidence>
<name>A0AA40DQ16_9PEZI</name>
<gene>
    <name evidence="3" type="ORF">B0H67DRAFT_585080</name>
</gene>
<dbReference type="AlphaFoldDB" id="A0AA40DQ16"/>
<feature type="region of interest" description="Disordered" evidence="1">
    <location>
        <begin position="290"/>
        <end position="483"/>
    </location>
</feature>
<evidence type="ECO:0000313" key="4">
    <source>
        <dbReference type="Proteomes" id="UP001172102"/>
    </source>
</evidence>
<evidence type="ECO:0000256" key="2">
    <source>
        <dbReference type="SAM" id="Phobius"/>
    </source>
</evidence>
<feature type="compositionally biased region" description="Low complexity" evidence="1">
    <location>
        <begin position="230"/>
        <end position="246"/>
    </location>
</feature>
<feature type="region of interest" description="Disordered" evidence="1">
    <location>
        <begin position="52"/>
        <end position="111"/>
    </location>
</feature>
<feature type="region of interest" description="Disordered" evidence="1">
    <location>
        <begin position="185"/>
        <end position="278"/>
    </location>
</feature>
<feature type="compositionally biased region" description="Polar residues" evidence="1">
    <location>
        <begin position="352"/>
        <end position="362"/>
    </location>
</feature>
<reference evidence="3" key="1">
    <citation type="submission" date="2023-06" db="EMBL/GenBank/DDBJ databases">
        <title>Genome-scale phylogeny and comparative genomics of the fungal order Sordariales.</title>
        <authorList>
            <consortium name="Lawrence Berkeley National Laboratory"/>
            <person name="Hensen N."/>
            <person name="Bonometti L."/>
            <person name="Westerberg I."/>
            <person name="Brannstrom I.O."/>
            <person name="Guillou S."/>
            <person name="Cros-Aarteil S."/>
            <person name="Calhoun S."/>
            <person name="Haridas S."/>
            <person name="Kuo A."/>
            <person name="Mondo S."/>
            <person name="Pangilinan J."/>
            <person name="Riley R."/>
            <person name="Labutti K."/>
            <person name="Andreopoulos B."/>
            <person name="Lipzen A."/>
            <person name="Chen C."/>
            <person name="Yanf M."/>
            <person name="Daum C."/>
            <person name="Ng V."/>
            <person name="Clum A."/>
            <person name="Steindorff A."/>
            <person name="Ohm R."/>
            <person name="Martin F."/>
            <person name="Silar P."/>
            <person name="Natvig D."/>
            <person name="Lalanne C."/>
            <person name="Gautier V."/>
            <person name="Ament-Velasquez S.L."/>
            <person name="Kruys A."/>
            <person name="Hutchinson M.I."/>
            <person name="Powell A.J."/>
            <person name="Barry K."/>
            <person name="Miller A.N."/>
            <person name="Grigoriev I.V."/>
            <person name="Debuchy R."/>
            <person name="Gladieux P."/>
            <person name="Thoren M.H."/>
            <person name="Johannesson H."/>
        </authorList>
    </citation>
    <scope>NUCLEOTIDE SEQUENCE</scope>
    <source>
        <strain evidence="3">SMH4607-1</strain>
    </source>
</reference>
<dbReference type="EMBL" id="JAUKUA010000005">
    <property type="protein sequence ID" value="KAK0711350.1"/>
    <property type="molecule type" value="Genomic_DNA"/>
</dbReference>
<keyword evidence="4" id="KW-1185">Reference proteome</keyword>
<evidence type="ECO:0000313" key="3">
    <source>
        <dbReference type="EMBL" id="KAK0711350.1"/>
    </source>
</evidence>
<keyword evidence="2" id="KW-0472">Membrane</keyword>
<feature type="compositionally biased region" description="Polar residues" evidence="1">
    <location>
        <begin position="300"/>
        <end position="323"/>
    </location>
</feature>
<feature type="compositionally biased region" description="Polar residues" evidence="1">
    <location>
        <begin position="419"/>
        <end position="429"/>
    </location>
</feature>
<proteinExistence type="predicted"/>
<feature type="compositionally biased region" description="Basic and acidic residues" evidence="1">
    <location>
        <begin position="472"/>
        <end position="483"/>
    </location>
</feature>
<feature type="compositionally biased region" description="Low complexity" evidence="1">
    <location>
        <begin position="382"/>
        <end position="396"/>
    </location>
</feature>
<feature type="compositionally biased region" description="Polar residues" evidence="1">
    <location>
        <begin position="92"/>
        <end position="107"/>
    </location>
</feature>